<dbReference type="AlphaFoldDB" id="A0A564YTG4"/>
<dbReference type="InterPro" id="IPR013106">
    <property type="entry name" value="Ig_V-set"/>
</dbReference>
<reference evidence="6 7" key="1">
    <citation type="submission" date="2019-07" db="EMBL/GenBank/DDBJ databases">
        <authorList>
            <person name="Jastrzebski P J."/>
            <person name="Paukszto L."/>
            <person name="Jastrzebski P J."/>
        </authorList>
    </citation>
    <scope>NUCLEOTIDE SEQUENCE [LARGE SCALE GENOMIC DNA]</scope>
    <source>
        <strain evidence="6 7">WMS-il1</strain>
    </source>
</reference>
<dbReference type="Pfam" id="PF07686">
    <property type="entry name" value="V-set"/>
    <property type="match status" value="1"/>
</dbReference>
<dbReference type="PROSITE" id="PS50835">
    <property type="entry name" value="IG_LIKE"/>
    <property type="match status" value="3"/>
</dbReference>
<feature type="domain" description="Ig-like" evidence="5">
    <location>
        <begin position="19"/>
        <end position="122"/>
    </location>
</feature>
<evidence type="ECO:0000313" key="7">
    <source>
        <dbReference type="Proteomes" id="UP000321570"/>
    </source>
</evidence>
<dbReference type="Proteomes" id="UP000321570">
    <property type="component" value="Unassembled WGS sequence"/>
</dbReference>
<dbReference type="SUPFAM" id="SSF48726">
    <property type="entry name" value="Immunoglobulin"/>
    <property type="match status" value="3"/>
</dbReference>
<dbReference type="InterPro" id="IPR003599">
    <property type="entry name" value="Ig_sub"/>
</dbReference>
<evidence type="ECO:0000256" key="2">
    <source>
        <dbReference type="ARBA" id="ARBA00023157"/>
    </source>
</evidence>
<feature type="domain" description="Ig-like" evidence="5">
    <location>
        <begin position="231"/>
        <end position="373"/>
    </location>
</feature>
<dbReference type="Gene3D" id="2.60.40.10">
    <property type="entry name" value="Immunoglobulins"/>
    <property type="match status" value="2"/>
</dbReference>
<keyword evidence="4" id="KW-1133">Transmembrane helix</keyword>
<dbReference type="SMART" id="SM00409">
    <property type="entry name" value="IG"/>
    <property type="match status" value="2"/>
</dbReference>
<accession>A0A564YTG4</accession>
<name>A0A564YTG4_HYMDI</name>
<sequence length="468" mass="53607">MDLHFILAATDSSDESDYPPVFQKDMESIDAVNGTPAVITCHLNRSLTEKELTKIAWLKMPRQLLVRGALKITTNERISIVPQSSTNVFQLRFDPIIKEDAGEYRCVFNHRTGAKYKVVVVNIQVRPKVDIDPKGEVDVLEGEYAFVMCNASGTPFPQFRWWMLPLSSYQSYYSQYGYDHYRENQVTVAFPIQNTQPLEPYSLSLLPAQSENYLNLIPVHELASKYKQNVPQVFLPQREVFLAPYGNVSLVCEFQAFPMTEVEWFLDGRLLDTFPCEHRGFLAATWCTEKKVEGMEHQATLKSKHGFGDSLYFLDYHGSAMKETTNKGKGQFRTIDLTRPSSNLNLYGKRLRSILHIWVTEAKHFGRYSCRMQTKYGRAEGFIRLRNKGGSIIEPFGYEDRRLKQKDSVPSAVVASQIAPSNDVYTKQESMFPYLFLRTTSSTTSGHFAPFLFFLSIIVPVHFLTLQL</sequence>
<keyword evidence="7" id="KW-1185">Reference proteome</keyword>
<dbReference type="GO" id="GO:0043005">
    <property type="term" value="C:neuron projection"/>
    <property type="evidence" value="ECO:0007669"/>
    <property type="project" value="TreeGrafter"/>
</dbReference>
<dbReference type="PANTHER" id="PTHR12231">
    <property type="entry name" value="CTX-RELATED TYPE I TRANSMEMBRANE PROTEIN"/>
    <property type="match status" value="1"/>
</dbReference>
<feature type="domain" description="Ig-like" evidence="5">
    <location>
        <begin position="127"/>
        <end position="161"/>
    </location>
</feature>
<feature type="transmembrane region" description="Helical" evidence="4">
    <location>
        <begin position="448"/>
        <end position="466"/>
    </location>
</feature>
<keyword evidence="3" id="KW-0393">Immunoglobulin domain</keyword>
<dbReference type="InterPro" id="IPR007110">
    <property type="entry name" value="Ig-like_dom"/>
</dbReference>
<evidence type="ECO:0000256" key="4">
    <source>
        <dbReference type="SAM" id="Phobius"/>
    </source>
</evidence>
<organism evidence="6 7">
    <name type="scientific">Hymenolepis diminuta</name>
    <name type="common">Rat tapeworm</name>
    <dbReference type="NCBI Taxonomy" id="6216"/>
    <lineage>
        <taxon>Eukaryota</taxon>
        <taxon>Metazoa</taxon>
        <taxon>Spiralia</taxon>
        <taxon>Lophotrochozoa</taxon>
        <taxon>Platyhelminthes</taxon>
        <taxon>Cestoda</taxon>
        <taxon>Eucestoda</taxon>
        <taxon>Cyclophyllidea</taxon>
        <taxon>Hymenolepididae</taxon>
        <taxon>Hymenolepis</taxon>
    </lineage>
</organism>
<evidence type="ECO:0000256" key="3">
    <source>
        <dbReference type="ARBA" id="ARBA00023319"/>
    </source>
</evidence>
<protein>
    <recommendedName>
        <fullName evidence="5">Ig-like domain-containing protein</fullName>
    </recommendedName>
</protein>
<evidence type="ECO:0000256" key="1">
    <source>
        <dbReference type="ARBA" id="ARBA00022737"/>
    </source>
</evidence>
<gene>
    <name evidence="6" type="ORF">WMSIL1_LOCUS9085</name>
</gene>
<keyword evidence="2" id="KW-1015">Disulfide bond</keyword>
<dbReference type="InterPro" id="IPR051170">
    <property type="entry name" value="Neural/epithelial_adhesion"/>
</dbReference>
<proteinExistence type="predicted"/>
<dbReference type="InterPro" id="IPR036179">
    <property type="entry name" value="Ig-like_dom_sf"/>
</dbReference>
<evidence type="ECO:0000313" key="6">
    <source>
        <dbReference type="EMBL" id="VUZ49978.1"/>
    </source>
</evidence>
<dbReference type="InterPro" id="IPR013783">
    <property type="entry name" value="Ig-like_fold"/>
</dbReference>
<dbReference type="PANTHER" id="PTHR12231:SF253">
    <property type="entry name" value="DPR-INTERACTING PROTEIN ETA, ISOFORM B-RELATED"/>
    <property type="match status" value="1"/>
</dbReference>
<evidence type="ECO:0000259" key="5">
    <source>
        <dbReference type="PROSITE" id="PS50835"/>
    </source>
</evidence>
<dbReference type="EMBL" id="CABIJS010000344">
    <property type="protein sequence ID" value="VUZ49978.1"/>
    <property type="molecule type" value="Genomic_DNA"/>
</dbReference>
<keyword evidence="1" id="KW-0677">Repeat</keyword>
<keyword evidence="4" id="KW-0472">Membrane</keyword>
<keyword evidence="4" id="KW-0812">Transmembrane</keyword>